<gene>
    <name evidence="2" type="ORF">PCANC_13922</name>
</gene>
<evidence type="ECO:0000313" key="3">
    <source>
        <dbReference type="Proteomes" id="UP000235388"/>
    </source>
</evidence>
<keyword evidence="3" id="KW-1185">Reference proteome</keyword>
<accession>A0A2N5SUR1</accession>
<dbReference type="AlphaFoldDB" id="A0A2N5SUR1"/>
<feature type="compositionally biased region" description="Polar residues" evidence="1">
    <location>
        <begin position="587"/>
        <end position="599"/>
    </location>
</feature>
<evidence type="ECO:0000256" key="1">
    <source>
        <dbReference type="SAM" id="MobiDB-lite"/>
    </source>
</evidence>
<feature type="compositionally biased region" description="Polar residues" evidence="1">
    <location>
        <begin position="31"/>
        <end position="42"/>
    </location>
</feature>
<reference evidence="2 3" key="1">
    <citation type="submission" date="2017-11" db="EMBL/GenBank/DDBJ databases">
        <title>De novo assembly and phasing of dikaryotic genomes from two isolates of Puccinia coronata f. sp. avenae, the causal agent of oat crown rust.</title>
        <authorList>
            <person name="Miller M.E."/>
            <person name="Zhang Y."/>
            <person name="Omidvar V."/>
            <person name="Sperschneider J."/>
            <person name="Schwessinger B."/>
            <person name="Raley C."/>
            <person name="Palmer J.M."/>
            <person name="Garnica D."/>
            <person name="Upadhyaya N."/>
            <person name="Rathjen J."/>
            <person name="Taylor J.M."/>
            <person name="Park R.F."/>
            <person name="Dodds P.N."/>
            <person name="Hirsch C.D."/>
            <person name="Kianian S.F."/>
            <person name="Figueroa M."/>
        </authorList>
    </citation>
    <scope>NUCLEOTIDE SEQUENCE [LARGE SCALE GENOMIC DNA]</scope>
    <source>
        <strain evidence="2">12NC29</strain>
    </source>
</reference>
<comment type="caution">
    <text evidence="2">The sequence shown here is derived from an EMBL/GenBank/DDBJ whole genome shotgun (WGS) entry which is preliminary data.</text>
</comment>
<name>A0A2N5SUR1_9BASI</name>
<proteinExistence type="predicted"/>
<dbReference type="Proteomes" id="UP000235388">
    <property type="component" value="Unassembled WGS sequence"/>
</dbReference>
<organism evidence="2 3">
    <name type="scientific">Puccinia coronata f. sp. avenae</name>
    <dbReference type="NCBI Taxonomy" id="200324"/>
    <lineage>
        <taxon>Eukaryota</taxon>
        <taxon>Fungi</taxon>
        <taxon>Dikarya</taxon>
        <taxon>Basidiomycota</taxon>
        <taxon>Pucciniomycotina</taxon>
        <taxon>Pucciniomycetes</taxon>
        <taxon>Pucciniales</taxon>
        <taxon>Pucciniaceae</taxon>
        <taxon>Puccinia</taxon>
    </lineage>
</organism>
<feature type="region of interest" description="Disordered" evidence="1">
    <location>
        <begin position="16"/>
        <end position="59"/>
    </location>
</feature>
<feature type="region of interest" description="Disordered" evidence="1">
    <location>
        <begin position="570"/>
        <end position="600"/>
    </location>
</feature>
<sequence>MNLAVEGHNALELSSELGKPTIGKSDGLGATATNGVKSSSGSRWLPKPTKLDQGELPINHELPRPSWRERLAQMLKRFQRALSRISQTLRNVFRIQVNNDSIYHRNLDLWELVKDAKSINAKVNGFMAKIRDSLPVAEDDVAYEAKVKELRISFHKLHDIQKVDDENYIRLVRTQDTFSEKIRPMLMRSPEKIRSDLLDQKLQPIAILAKRMAPLRSKSLAKDKKILSKVLPSDQSYMSSLLGQMGPKEVLKPWFKAVVREKVKSNELIFKQGEEQFIACLQLMQTALAGLAKLHQTSDLATLSKEDKALLNVYTDWIVELDKRLSDSFGGRDEFKASLKRIKSMNFHKGFMMELERPRASRYYNVHYNDLQFLEPLRYMGHHIREEEKKMIDKQLGIHIEEHDISTINRQAPTALANFKDYLNIFLKIREEEMKILNIISPNQLKGLTKYQIPEKGSKVVEDSNHPSTSTSLPAPSFSLWLGSISLHLALPNHPTLQPRRYQFLAAHHRQLLLPNTTGPRCPPSLATTALQLLPLQSRPLPSLPPDLASLILPLTSPLPTSHPCCSSLPLPPAADSPATQPARRPQTLQSPPTISTCNQHHHPEWQLQLATSANHQHPRYRCPSPPLPMPQLRILPCAEPCCQPLLSPCCQPLLSPRADYC</sequence>
<dbReference type="EMBL" id="PGCJ01000859">
    <property type="protein sequence ID" value="PLW16963.1"/>
    <property type="molecule type" value="Genomic_DNA"/>
</dbReference>
<evidence type="ECO:0000313" key="2">
    <source>
        <dbReference type="EMBL" id="PLW16963.1"/>
    </source>
</evidence>
<protein>
    <submittedName>
        <fullName evidence="2">Uncharacterized protein</fullName>
    </submittedName>
</protein>